<feature type="region of interest" description="Disordered" evidence="1">
    <location>
        <begin position="1"/>
        <end position="56"/>
    </location>
</feature>
<reference evidence="2 3" key="1">
    <citation type="journal article" date="2019" name="Nat. Ecol. Evol.">
        <title>Megaphylogeny resolves global patterns of mushroom evolution.</title>
        <authorList>
            <person name="Varga T."/>
            <person name="Krizsan K."/>
            <person name="Foldi C."/>
            <person name="Dima B."/>
            <person name="Sanchez-Garcia M."/>
            <person name="Sanchez-Ramirez S."/>
            <person name="Szollosi G.J."/>
            <person name="Szarkandi J.G."/>
            <person name="Papp V."/>
            <person name="Albert L."/>
            <person name="Andreopoulos W."/>
            <person name="Angelini C."/>
            <person name="Antonin V."/>
            <person name="Barry K.W."/>
            <person name="Bougher N.L."/>
            <person name="Buchanan P."/>
            <person name="Buyck B."/>
            <person name="Bense V."/>
            <person name="Catcheside P."/>
            <person name="Chovatia M."/>
            <person name="Cooper J."/>
            <person name="Damon W."/>
            <person name="Desjardin D."/>
            <person name="Finy P."/>
            <person name="Geml J."/>
            <person name="Haridas S."/>
            <person name="Hughes K."/>
            <person name="Justo A."/>
            <person name="Karasinski D."/>
            <person name="Kautmanova I."/>
            <person name="Kiss B."/>
            <person name="Kocsube S."/>
            <person name="Kotiranta H."/>
            <person name="LaButti K.M."/>
            <person name="Lechner B.E."/>
            <person name="Liimatainen K."/>
            <person name="Lipzen A."/>
            <person name="Lukacs Z."/>
            <person name="Mihaltcheva S."/>
            <person name="Morgado L.N."/>
            <person name="Niskanen T."/>
            <person name="Noordeloos M.E."/>
            <person name="Ohm R.A."/>
            <person name="Ortiz-Santana B."/>
            <person name="Ovrebo C."/>
            <person name="Racz N."/>
            <person name="Riley R."/>
            <person name="Savchenko A."/>
            <person name="Shiryaev A."/>
            <person name="Soop K."/>
            <person name="Spirin V."/>
            <person name="Szebenyi C."/>
            <person name="Tomsovsky M."/>
            <person name="Tulloss R.E."/>
            <person name="Uehling J."/>
            <person name="Grigoriev I.V."/>
            <person name="Vagvolgyi C."/>
            <person name="Papp T."/>
            <person name="Martin F.M."/>
            <person name="Miettinen O."/>
            <person name="Hibbett D.S."/>
            <person name="Nagy L.G."/>
        </authorList>
    </citation>
    <scope>NUCLEOTIDE SEQUENCE [LARGE SCALE GENOMIC DNA]</scope>
    <source>
        <strain evidence="2 3">CBS 962.96</strain>
    </source>
</reference>
<dbReference type="EMBL" id="ML179233">
    <property type="protein sequence ID" value="THU94028.1"/>
    <property type="molecule type" value="Genomic_DNA"/>
</dbReference>
<evidence type="ECO:0000313" key="3">
    <source>
        <dbReference type="Proteomes" id="UP000297245"/>
    </source>
</evidence>
<sequence length="301" mass="33340">MSRRTSRTLDVPNVDAPRRTGVDSQSERRRQRTRLLSPTNLETSVGAYPQNQPYRPPTLQTSNSSFEESFLHELLKTAPPVKPGLASVFYSKENYDNFAESSITPDDDDLADLEMDASVAASLPTQPQALTLAQDKITSPEPTERGQQYDAVIRTQHGFDIIIRRTGQDLGMIGVYCVRRYGGIGQPLELLNLATSLRDVSVVSIPALPGSPVNPFNPSNLSGAARELTIWEILDPSRWLDLPPARMPYLAQWRLFPSALHYYVVTKGQEPLVALGGAGTFVQLMRNGVITCDTIDKFYCS</sequence>
<proteinExistence type="predicted"/>
<feature type="compositionally biased region" description="Polar residues" evidence="1">
    <location>
        <begin position="34"/>
        <end position="56"/>
    </location>
</feature>
<feature type="compositionally biased region" description="Basic and acidic residues" evidence="1">
    <location>
        <begin position="16"/>
        <end position="28"/>
    </location>
</feature>
<dbReference type="AlphaFoldDB" id="A0A4S8LXW1"/>
<gene>
    <name evidence="2" type="ORF">K435DRAFT_799212</name>
</gene>
<dbReference type="Proteomes" id="UP000297245">
    <property type="component" value="Unassembled WGS sequence"/>
</dbReference>
<accession>A0A4S8LXW1</accession>
<keyword evidence="3" id="KW-1185">Reference proteome</keyword>
<name>A0A4S8LXW1_DENBC</name>
<organism evidence="2 3">
    <name type="scientific">Dendrothele bispora (strain CBS 962.96)</name>
    <dbReference type="NCBI Taxonomy" id="1314807"/>
    <lineage>
        <taxon>Eukaryota</taxon>
        <taxon>Fungi</taxon>
        <taxon>Dikarya</taxon>
        <taxon>Basidiomycota</taxon>
        <taxon>Agaricomycotina</taxon>
        <taxon>Agaricomycetes</taxon>
        <taxon>Agaricomycetidae</taxon>
        <taxon>Agaricales</taxon>
        <taxon>Agaricales incertae sedis</taxon>
        <taxon>Dendrothele</taxon>
    </lineage>
</organism>
<evidence type="ECO:0000313" key="2">
    <source>
        <dbReference type="EMBL" id="THU94028.1"/>
    </source>
</evidence>
<protein>
    <submittedName>
        <fullName evidence="2">Uncharacterized protein</fullName>
    </submittedName>
</protein>
<evidence type="ECO:0000256" key="1">
    <source>
        <dbReference type="SAM" id="MobiDB-lite"/>
    </source>
</evidence>